<keyword evidence="7 13" id="KW-1133">Transmembrane helix</keyword>
<evidence type="ECO:0000256" key="11">
    <source>
        <dbReference type="ARBA" id="ARBA00023201"/>
    </source>
</evidence>
<dbReference type="Pfam" id="PF00474">
    <property type="entry name" value="SSF"/>
    <property type="match status" value="1"/>
</dbReference>
<evidence type="ECO:0000256" key="5">
    <source>
        <dbReference type="ARBA" id="ARBA00022692"/>
    </source>
</evidence>
<dbReference type="Gene3D" id="1.20.1730.10">
    <property type="entry name" value="Sodium/glucose cotransporter"/>
    <property type="match status" value="1"/>
</dbReference>
<evidence type="ECO:0000256" key="9">
    <source>
        <dbReference type="ARBA" id="ARBA00023065"/>
    </source>
</evidence>
<comment type="caution">
    <text evidence="14">The sequence shown here is derived from an EMBL/GenBank/DDBJ whole genome shotgun (WGS) entry which is preliminary data.</text>
</comment>
<dbReference type="GO" id="GO:0006847">
    <property type="term" value="P:plasma membrane acetate transport"/>
    <property type="evidence" value="ECO:0007669"/>
    <property type="project" value="TreeGrafter"/>
</dbReference>
<sequence length="494" mass="50873">MSAALLFFLPLVVLTLAICHLAARRSQSAGDFFSAGNRIGPWQNALALAGDYLSAAAFLGAAGLYFAAGYDSLVYAVGTLAGWPLLMLLLAGKLRQLGCFTVSDVLAQRFASRRLRALSATSSLLVTLFYLIVQMVGAGKLIELLFGLPYLAAVALVALLMVGYVAIGGMLATTWVQMIKAVLLLLCGAMLAWGVLAQFGFSAPALFDAATRLRGDAILLPGAALSDPVEVLSLGLGLTLGLLGLPHVLMRFLTVPDARAARRSAAIATLLVGGFFCLNILIGYGAIALLPAHPAFFDAGGKLLGGGNMAALHLAGLLGGAPLAGLVAAVAFATILAVVSGLTLAGAAAISHDLWAGLHSRTVSAAEKKAVSRYAALALGLLAVLLSTLFQQQNIAFVMGLAFAIAASANFPVLLLALYWRGLTEQGALACAASGILASGVLIVLGPAVWVAVLGFDRPLFPWASPALFAVPLAFAAGVLGSQRRALFRKVKPQ</sequence>
<keyword evidence="11" id="KW-0739">Sodium transport</keyword>
<dbReference type="CDD" id="cd11480">
    <property type="entry name" value="SLC5sbd_u4"/>
    <property type="match status" value="1"/>
</dbReference>
<comment type="similarity">
    <text evidence="2 12">Belongs to the sodium:solute symporter (SSF) (TC 2.A.21) family.</text>
</comment>
<feature type="transmembrane region" description="Helical" evidence="13">
    <location>
        <begin position="460"/>
        <end position="480"/>
    </location>
</feature>
<evidence type="ECO:0000256" key="10">
    <source>
        <dbReference type="ARBA" id="ARBA00023136"/>
    </source>
</evidence>
<dbReference type="GO" id="GO:0006814">
    <property type="term" value="P:sodium ion transport"/>
    <property type="evidence" value="ECO:0007669"/>
    <property type="project" value="UniProtKB-KW"/>
</dbReference>
<dbReference type="Proteomes" id="UP000467214">
    <property type="component" value="Unassembled WGS sequence"/>
</dbReference>
<evidence type="ECO:0000256" key="4">
    <source>
        <dbReference type="ARBA" id="ARBA00022475"/>
    </source>
</evidence>
<accession>A0A845BQM1</accession>
<dbReference type="PANTHER" id="PTHR48086:SF6">
    <property type="entry name" value="CATION_ACETATE SYMPORTER ACTP"/>
    <property type="match status" value="1"/>
</dbReference>
<dbReference type="PROSITE" id="PS00456">
    <property type="entry name" value="NA_SOLUT_SYMP_1"/>
    <property type="match status" value="1"/>
</dbReference>
<keyword evidence="9" id="KW-0406">Ion transport</keyword>
<evidence type="ECO:0000256" key="3">
    <source>
        <dbReference type="ARBA" id="ARBA00022448"/>
    </source>
</evidence>
<evidence type="ECO:0000256" key="8">
    <source>
        <dbReference type="ARBA" id="ARBA00023053"/>
    </source>
</evidence>
<evidence type="ECO:0000256" key="7">
    <source>
        <dbReference type="ARBA" id="ARBA00022989"/>
    </source>
</evidence>
<feature type="transmembrane region" description="Helical" evidence="13">
    <location>
        <begin position="115"/>
        <end position="136"/>
    </location>
</feature>
<dbReference type="PROSITE" id="PS50283">
    <property type="entry name" value="NA_SOLUT_SYMP_3"/>
    <property type="match status" value="1"/>
</dbReference>
<keyword evidence="3" id="KW-0813">Transport</keyword>
<dbReference type="InterPro" id="IPR001734">
    <property type="entry name" value="Na/solute_symporter"/>
</dbReference>
<dbReference type="EMBL" id="WSSB01000011">
    <property type="protein sequence ID" value="MXR37700.1"/>
    <property type="molecule type" value="Genomic_DNA"/>
</dbReference>
<feature type="transmembrane region" description="Helical" evidence="13">
    <location>
        <begin position="427"/>
        <end position="454"/>
    </location>
</feature>
<dbReference type="AlphaFoldDB" id="A0A845BQM1"/>
<keyword evidence="5 13" id="KW-0812">Transmembrane</keyword>
<evidence type="ECO:0000256" key="1">
    <source>
        <dbReference type="ARBA" id="ARBA00004651"/>
    </source>
</evidence>
<evidence type="ECO:0000256" key="2">
    <source>
        <dbReference type="ARBA" id="ARBA00006434"/>
    </source>
</evidence>
<comment type="subcellular location">
    <subcellularLocation>
        <location evidence="1">Cell membrane</location>
        <topology evidence="1">Multi-pass membrane protein</topology>
    </subcellularLocation>
</comment>
<keyword evidence="10 13" id="KW-0472">Membrane</keyword>
<gene>
    <name evidence="14" type="primary">actP</name>
    <name evidence="14" type="ORF">GQF02_12020</name>
</gene>
<feature type="transmembrane region" description="Helical" evidence="13">
    <location>
        <begin position="6"/>
        <end position="23"/>
    </location>
</feature>
<keyword evidence="8" id="KW-0915">Sodium</keyword>
<evidence type="ECO:0000256" key="13">
    <source>
        <dbReference type="SAM" id="Phobius"/>
    </source>
</evidence>
<reference evidence="14 15" key="1">
    <citation type="submission" date="2019-12" db="EMBL/GenBank/DDBJ databases">
        <title>Neisseriaceae gen. nov. sp. Genome sequencing and assembly.</title>
        <authorList>
            <person name="Liu Z."/>
            <person name="Li A."/>
        </authorList>
    </citation>
    <scope>NUCLEOTIDE SEQUENCE [LARGE SCALE GENOMIC DNA]</scope>
    <source>
        <strain evidence="14 15">B2N2-7</strain>
    </source>
</reference>
<organism evidence="14 15">
    <name type="scientific">Craterilacuibacter sinensis</name>
    <dbReference type="NCBI Taxonomy" id="2686017"/>
    <lineage>
        <taxon>Bacteria</taxon>
        <taxon>Pseudomonadati</taxon>
        <taxon>Pseudomonadota</taxon>
        <taxon>Betaproteobacteria</taxon>
        <taxon>Neisseriales</taxon>
        <taxon>Neisseriaceae</taxon>
        <taxon>Craterilacuibacter</taxon>
    </lineage>
</organism>
<dbReference type="PANTHER" id="PTHR48086">
    <property type="entry name" value="SODIUM/PROLINE SYMPORTER-RELATED"/>
    <property type="match status" value="1"/>
</dbReference>
<dbReference type="RefSeq" id="WP_160797450.1">
    <property type="nucleotide sequence ID" value="NZ_WSSB01000011.1"/>
</dbReference>
<feature type="transmembrane region" description="Helical" evidence="13">
    <location>
        <begin position="396"/>
        <end position="420"/>
    </location>
</feature>
<keyword evidence="4" id="KW-1003">Cell membrane</keyword>
<dbReference type="InterPro" id="IPR038377">
    <property type="entry name" value="Na/Glc_symporter_sf"/>
</dbReference>
<protein>
    <submittedName>
        <fullName evidence="14">Cation/acetate symporter ActP</fullName>
    </submittedName>
</protein>
<dbReference type="InterPro" id="IPR050277">
    <property type="entry name" value="Sodium:Solute_Symporter"/>
</dbReference>
<dbReference type="GO" id="GO:0015123">
    <property type="term" value="F:acetate transmembrane transporter activity"/>
    <property type="evidence" value="ECO:0007669"/>
    <property type="project" value="TreeGrafter"/>
</dbReference>
<evidence type="ECO:0000256" key="12">
    <source>
        <dbReference type="RuleBase" id="RU362091"/>
    </source>
</evidence>
<feature type="transmembrane region" description="Helical" evidence="13">
    <location>
        <begin position="73"/>
        <end position="94"/>
    </location>
</feature>
<dbReference type="GO" id="GO:0015293">
    <property type="term" value="F:symporter activity"/>
    <property type="evidence" value="ECO:0007669"/>
    <property type="project" value="UniProtKB-KW"/>
</dbReference>
<feature type="transmembrane region" description="Helical" evidence="13">
    <location>
        <begin position="323"/>
        <end position="350"/>
    </location>
</feature>
<feature type="transmembrane region" description="Helical" evidence="13">
    <location>
        <begin position="181"/>
        <end position="201"/>
    </location>
</feature>
<feature type="transmembrane region" description="Helical" evidence="13">
    <location>
        <begin position="265"/>
        <end position="287"/>
    </location>
</feature>
<feature type="transmembrane region" description="Helical" evidence="13">
    <location>
        <begin position="371"/>
        <end position="390"/>
    </location>
</feature>
<keyword evidence="15" id="KW-1185">Reference proteome</keyword>
<evidence type="ECO:0000313" key="15">
    <source>
        <dbReference type="Proteomes" id="UP000467214"/>
    </source>
</evidence>
<feature type="transmembrane region" description="Helical" evidence="13">
    <location>
        <begin position="231"/>
        <end position="253"/>
    </location>
</feature>
<name>A0A845BQM1_9NEIS</name>
<feature type="transmembrane region" description="Helical" evidence="13">
    <location>
        <begin position="44"/>
        <end position="67"/>
    </location>
</feature>
<dbReference type="InterPro" id="IPR018212">
    <property type="entry name" value="Na/solute_symporter_CS"/>
</dbReference>
<evidence type="ECO:0000256" key="6">
    <source>
        <dbReference type="ARBA" id="ARBA00022847"/>
    </source>
</evidence>
<keyword evidence="6" id="KW-0769">Symport</keyword>
<evidence type="ECO:0000313" key="14">
    <source>
        <dbReference type="EMBL" id="MXR37700.1"/>
    </source>
</evidence>
<proteinExistence type="inferred from homology"/>
<feature type="transmembrane region" description="Helical" evidence="13">
    <location>
        <begin position="148"/>
        <end position="169"/>
    </location>
</feature>
<dbReference type="GO" id="GO:0005886">
    <property type="term" value="C:plasma membrane"/>
    <property type="evidence" value="ECO:0007669"/>
    <property type="project" value="UniProtKB-SubCell"/>
</dbReference>